<dbReference type="EMBL" id="BAABBW010000004">
    <property type="protein sequence ID" value="GAA4176384.1"/>
    <property type="molecule type" value="Genomic_DNA"/>
</dbReference>
<evidence type="ECO:0000313" key="1">
    <source>
        <dbReference type="EMBL" id="GAA4176384.1"/>
    </source>
</evidence>
<name>A0ABP8A2N2_9MICO</name>
<gene>
    <name evidence="1" type="ORF">GCM10022287_23530</name>
</gene>
<reference evidence="2" key="1">
    <citation type="journal article" date="2019" name="Int. J. Syst. Evol. Microbiol.">
        <title>The Global Catalogue of Microorganisms (GCM) 10K type strain sequencing project: providing services to taxonomists for standard genome sequencing and annotation.</title>
        <authorList>
            <consortium name="The Broad Institute Genomics Platform"/>
            <consortium name="The Broad Institute Genome Sequencing Center for Infectious Disease"/>
            <person name="Wu L."/>
            <person name="Ma J."/>
        </authorList>
    </citation>
    <scope>NUCLEOTIDE SEQUENCE [LARGE SCALE GENOMIC DNA]</scope>
    <source>
        <strain evidence="2">JCM 17591</strain>
    </source>
</reference>
<comment type="caution">
    <text evidence="1">The sequence shown here is derived from an EMBL/GenBank/DDBJ whole genome shotgun (WGS) entry which is preliminary data.</text>
</comment>
<evidence type="ECO:0000313" key="2">
    <source>
        <dbReference type="Proteomes" id="UP001501079"/>
    </source>
</evidence>
<dbReference type="SUPFAM" id="SSF52980">
    <property type="entry name" value="Restriction endonuclease-like"/>
    <property type="match status" value="1"/>
</dbReference>
<evidence type="ECO:0008006" key="3">
    <source>
        <dbReference type="Google" id="ProtNLM"/>
    </source>
</evidence>
<proteinExistence type="predicted"/>
<dbReference type="Gene3D" id="3.90.320.10">
    <property type="match status" value="1"/>
</dbReference>
<accession>A0ABP8A2N2</accession>
<dbReference type="RefSeq" id="WP_344754607.1">
    <property type="nucleotide sequence ID" value="NZ_BAABBW010000004.1"/>
</dbReference>
<dbReference type="Proteomes" id="UP001501079">
    <property type="component" value="Unassembled WGS sequence"/>
</dbReference>
<sequence length="205" mass="22835">MPDWRDRIINPGDDRLAWEAARRGIVGASDVAHYARASSIDKYVAAKLREDHFGGNERTELGHRFEPMMLAYAGIPQNTALIAHPVIEGIAATPDGILEDPDGRVVLAECKARVGRIADGPSTAEWRQLATQFEVMPEAIRTHFLWCTLIKQDGEWVIRGSDIHELIIPRDHPRIIAARDQSFPLAIEVSARLQVALEFKEALTA</sequence>
<organism evidence="1 2">
    <name type="scientific">Gryllotalpicola koreensis</name>
    <dbReference type="NCBI Taxonomy" id="993086"/>
    <lineage>
        <taxon>Bacteria</taxon>
        <taxon>Bacillati</taxon>
        <taxon>Actinomycetota</taxon>
        <taxon>Actinomycetes</taxon>
        <taxon>Micrococcales</taxon>
        <taxon>Microbacteriaceae</taxon>
        <taxon>Gryllotalpicola</taxon>
    </lineage>
</organism>
<dbReference type="InterPro" id="IPR011335">
    <property type="entry name" value="Restrct_endonuc-II-like"/>
</dbReference>
<keyword evidence="2" id="KW-1185">Reference proteome</keyword>
<protein>
    <recommendedName>
        <fullName evidence="3">YqaJ viral recombinase domain-containing protein</fullName>
    </recommendedName>
</protein>
<dbReference type="InterPro" id="IPR011604">
    <property type="entry name" value="PDDEXK-like_dom_sf"/>
</dbReference>